<keyword evidence="2" id="KW-1185">Reference proteome</keyword>
<dbReference type="InterPro" id="IPR010982">
    <property type="entry name" value="Lambda_DNA-bd_dom_sf"/>
</dbReference>
<dbReference type="Gene3D" id="1.10.260.40">
    <property type="entry name" value="lambda repressor-like DNA-binding domains"/>
    <property type="match status" value="1"/>
</dbReference>
<evidence type="ECO:0008006" key="3">
    <source>
        <dbReference type="Google" id="ProtNLM"/>
    </source>
</evidence>
<gene>
    <name evidence="1" type="ORF">BDK92_2589</name>
</gene>
<name>A0A495JGW9_9ACTN</name>
<proteinExistence type="predicted"/>
<dbReference type="EMBL" id="RBKT01000001">
    <property type="protein sequence ID" value="RKR88280.1"/>
    <property type="molecule type" value="Genomic_DNA"/>
</dbReference>
<evidence type="ECO:0000313" key="1">
    <source>
        <dbReference type="EMBL" id="RKR88280.1"/>
    </source>
</evidence>
<evidence type="ECO:0000313" key="2">
    <source>
        <dbReference type="Proteomes" id="UP000277671"/>
    </source>
</evidence>
<reference evidence="1 2" key="1">
    <citation type="submission" date="2018-10" db="EMBL/GenBank/DDBJ databases">
        <title>Sequencing the genomes of 1000 actinobacteria strains.</title>
        <authorList>
            <person name="Klenk H.-P."/>
        </authorList>
    </citation>
    <scope>NUCLEOTIDE SEQUENCE [LARGE SCALE GENOMIC DNA]</scope>
    <source>
        <strain evidence="1 2">DSM 45175</strain>
    </source>
</reference>
<dbReference type="Proteomes" id="UP000277671">
    <property type="component" value="Unassembled WGS sequence"/>
</dbReference>
<sequence length="203" mass="21835">MTAPISPGALIIGRLKDGRARLGGISTYQLADRLAAMTGGGTKLSANVLQNLEAGRRQQAVTVEEMLLLSLALGVPPEFFLAPPEGDRVQLAPAVVIDSEAFLAWVRGRQPLPLTDSTQYEQVSAEVLGDTGSTTNADLKSEFLRNAAGMLDDFLADSDQIIRQTRGQVRDLLQDLRTAVDGETSREDLLKTIDSYLARLPAS</sequence>
<comment type="caution">
    <text evidence="1">The sequence shown here is derived from an EMBL/GenBank/DDBJ whole genome shotgun (WGS) entry which is preliminary data.</text>
</comment>
<accession>A0A495JGW9</accession>
<dbReference type="GO" id="GO:0003677">
    <property type="term" value="F:DNA binding"/>
    <property type="evidence" value="ECO:0007669"/>
    <property type="project" value="InterPro"/>
</dbReference>
<dbReference type="RefSeq" id="WP_121156909.1">
    <property type="nucleotide sequence ID" value="NZ_RBKT01000001.1"/>
</dbReference>
<organism evidence="1 2">
    <name type="scientific">Micromonospora pisi</name>
    <dbReference type="NCBI Taxonomy" id="589240"/>
    <lineage>
        <taxon>Bacteria</taxon>
        <taxon>Bacillati</taxon>
        <taxon>Actinomycetota</taxon>
        <taxon>Actinomycetes</taxon>
        <taxon>Micromonosporales</taxon>
        <taxon>Micromonosporaceae</taxon>
        <taxon>Micromonospora</taxon>
    </lineage>
</organism>
<dbReference type="AlphaFoldDB" id="A0A495JGW9"/>
<dbReference type="OrthoDB" id="3382842at2"/>
<protein>
    <recommendedName>
        <fullName evidence="3">HTH cro/C1-type domain-containing protein</fullName>
    </recommendedName>
</protein>